<evidence type="ECO:0000256" key="4">
    <source>
        <dbReference type="ARBA" id="ARBA00023136"/>
    </source>
</evidence>
<gene>
    <name evidence="7" type="ORF">ASJ81_20685</name>
</gene>
<dbReference type="GO" id="GO:0016020">
    <property type="term" value="C:membrane"/>
    <property type="evidence" value="ECO:0007669"/>
    <property type="project" value="UniProtKB-SubCell"/>
</dbReference>
<accession>A0A2A2HSG0</accession>
<keyword evidence="3 5" id="KW-1133">Transmembrane helix</keyword>
<comment type="subcellular location">
    <subcellularLocation>
        <location evidence="1">Membrane</location>
    </subcellularLocation>
</comment>
<dbReference type="GO" id="GO:0055085">
    <property type="term" value="P:transmembrane transport"/>
    <property type="evidence" value="ECO:0007669"/>
    <property type="project" value="InterPro"/>
</dbReference>
<name>A0A2A2HSG0_9EURY</name>
<evidence type="ECO:0000256" key="5">
    <source>
        <dbReference type="SAM" id="Phobius"/>
    </source>
</evidence>
<dbReference type="Gene3D" id="1.10.287.1260">
    <property type="match status" value="1"/>
</dbReference>
<dbReference type="PANTHER" id="PTHR30566:SF5">
    <property type="entry name" value="MECHANOSENSITIVE ION CHANNEL PROTEIN 1, MITOCHONDRIAL-RELATED"/>
    <property type="match status" value="1"/>
</dbReference>
<dbReference type="AlphaFoldDB" id="A0A2A2HSG0"/>
<evidence type="ECO:0000259" key="6">
    <source>
        <dbReference type="Pfam" id="PF00924"/>
    </source>
</evidence>
<feature type="transmembrane region" description="Helical" evidence="5">
    <location>
        <begin position="36"/>
        <end position="56"/>
    </location>
</feature>
<proteinExistence type="predicted"/>
<dbReference type="InterPro" id="IPR010920">
    <property type="entry name" value="LSM_dom_sf"/>
</dbReference>
<evidence type="ECO:0000256" key="2">
    <source>
        <dbReference type="ARBA" id="ARBA00022692"/>
    </source>
</evidence>
<dbReference type="OrthoDB" id="11475at2157"/>
<dbReference type="PANTHER" id="PTHR30566">
    <property type="entry name" value="YNAI-RELATED MECHANOSENSITIVE ION CHANNEL"/>
    <property type="match status" value="1"/>
</dbReference>
<evidence type="ECO:0000256" key="1">
    <source>
        <dbReference type="ARBA" id="ARBA00004370"/>
    </source>
</evidence>
<dbReference type="Gene3D" id="2.30.30.60">
    <property type="match status" value="1"/>
</dbReference>
<evidence type="ECO:0000256" key="3">
    <source>
        <dbReference type="ARBA" id="ARBA00022989"/>
    </source>
</evidence>
<evidence type="ECO:0000313" key="7">
    <source>
        <dbReference type="EMBL" id="PAV12312.1"/>
    </source>
</evidence>
<evidence type="ECO:0000313" key="8">
    <source>
        <dbReference type="Proteomes" id="UP000218164"/>
    </source>
</evidence>
<organism evidence="7 8">
    <name type="scientific">Methanosarcina spelaei</name>
    <dbReference type="NCBI Taxonomy" id="1036679"/>
    <lineage>
        <taxon>Archaea</taxon>
        <taxon>Methanobacteriati</taxon>
        <taxon>Methanobacteriota</taxon>
        <taxon>Stenosarchaea group</taxon>
        <taxon>Methanomicrobia</taxon>
        <taxon>Methanosarcinales</taxon>
        <taxon>Methanosarcinaceae</taxon>
        <taxon>Methanosarcina</taxon>
    </lineage>
</organism>
<comment type="caution">
    <text evidence="7">The sequence shown here is derived from an EMBL/GenBank/DDBJ whole genome shotgun (WGS) entry which is preliminary data.</text>
</comment>
<keyword evidence="8" id="KW-1185">Reference proteome</keyword>
<dbReference type="Proteomes" id="UP000218164">
    <property type="component" value="Unassembled WGS sequence"/>
</dbReference>
<keyword evidence="2 5" id="KW-0812">Transmembrane</keyword>
<dbReference type="InterPro" id="IPR006685">
    <property type="entry name" value="MscS_channel_2nd"/>
</dbReference>
<sequence>MRGIRELNAFILLILILFIAYVRYFTSYSIFEDRSLLDALLISLIILFLAYIINFITESLILRRVPTTKDRYLLRKTASILITVIAFAFLFAIWIERTSTLLIAYGILSAGIAIALQDMLRNIAGGILLIIARPFKAGDRIQVQDTVGDVLDIGSLNTTLMEIREWVEADQYTGRIISIPNSFVLNQTIKNYTRDYSFIWDEIRILLIYGSNWRKAQEIALKAAGPVVGEFEELAKKELLLMGERYFFTTYDVHTNLFMKLEENWIEMRLRYVVEPKKRRIISHLLISSILEAFEKEEDILVGTAVGIDLMNYPGKGQ</sequence>
<feature type="transmembrane region" description="Helical" evidence="5">
    <location>
        <begin position="77"/>
        <end position="95"/>
    </location>
</feature>
<feature type="domain" description="Mechanosensitive ion channel MscS" evidence="6">
    <location>
        <begin position="118"/>
        <end position="194"/>
    </location>
</feature>
<dbReference type="InterPro" id="IPR023408">
    <property type="entry name" value="MscS_beta-dom_sf"/>
</dbReference>
<protein>
    <submittedName>
        <fullName evidence="7">Mechanosensitive ion channel protein MscS</fullName>
    </submittedName>
</protein>
<dbReference type="EMBL" id="LMVP01000287">
    <property type="protein sequence ID" value="PAV12312.1"/>
    <property type="molecule type" value="Genomic_DNA"/>
</dbReference>
<dbReference type="Pfam" id="PF00924">
    <property type="entry name" value="MS_channel_2nd"/>
    <property type="match status" value="1"/>
</dbReference>
<dbReference type="SUPFAM" id="SSF50182">
    <property type="entry name" value="Sm-like ribonucleoproteins"/>
    <property type="match status" value="1"/>
</dbReference>
<keyword evidence="4 5" id="KW-0472">Membrane</keyword>
<feature type="transmembrane region" description="Helical" evidence="5">
    <location>
        <begin position="101"/>
        <end position="120"/>
    </location>
</feature>
<feature type="transmembrane region" description="Helical" evidence="5">
    <location>
        <begin position="7"/>
        <end position="24"/>
    </location>
</feature>
<reference evidence="7 8" key="1">
    <citation type="journal article" date="2017" name="BMC Genomics">
        <title>Genomic analysis of methanogenic archaea reveals a shift towards energy conservation.</title>
        <authorList>
            <person name="Gilmore S.P."/>
            <person name="Henske J.K."/>
            <person name="Sexton J.A."/>
            <person name="Solomon K.V."/>
            <person name="Seppala S."/>
            <person name="Yoo J.I."/>
            <person name="Huyett L.M."/>
            <person name="Pressman A."/>
            <person name="Cogan J.Z."/>
            <person name="Kivenson V."/>
            <person name="Peng X."/>
            <person name="Tan Y."/>
            <person name="Valentine D.L."/>
            <person name="O'Malley M.A."/>
        </authorList>
    </citation>
    <scope>NUCLEOTIDE SEQUENCE [LARGE SCALE GENOMIC DNA]</scope>
    <source>
        <strain evidence="7 8">MC-15</strain>
    </source>
</reference>